<name>A0A9W8W5E0_9HYPO</name>
<evidence type="ECO:0000313" key="2">
    <source>
        <dbReference type="EMBL" id="KAJ4312443.1"/>
    </source>
</evidence>
<evidence type="ECO:0000313" key="3">
    <source>
        <dbReference type="Proteomes" id="UP001140502"/>
    </source>
</evidence>
<evidence type="ECO:0000256" key="1">
    <source>
        <dbReference type="SAM" id="SignalP"/>
    </source>
</evidence>
<feature type="chain" id="PRO_5040841993" evidence="1">
    <location>
        <begin position="20"/>
        <end position="453"/>
    </location>
</feature>
<dbReference type="OrthoDB" id="3695080at2759"/>
<reference evidence="2" key="1">
    <citation type="submission" date="2022-10" db="EMBL/GenBank/DDBJ databases">
        <title>Tapping the CABI collections for fungal endophytes: first genome assemblies for Collariella, Neodidymelliopsis, Ascochyta clinopodiicola, Didymella pomorum, Didymosphaeria variabile, Neocosmospora piperis and Neocucurbitaria cava.</title>
        <authorList>
            <person name="Hill R."/>
        </authorList>
    </citation>
    <scope>NUCLEOTIDE SEQUENCE</scope>
    <source>
        <strain evidence="2">IMI 366586</strain>
    </source>
</reference>
<dbReference type="EMBL" id="JAPEUR010000291">
    <property type="protein sequence ID" value="KAJ4312443.1"/>
    <property type="molecule type" value="Genomic_DNA"/>
</dbReference>
<organism evidence="2 3">
    <name type="scientific">Fusarium piperis</name>
    <dbReference type="NCBI Taxonomy" id="1435070"/>
    <lineage>
        <taxon>Eukaryota</taxon>
        <taxon>Fungi</taxon>
        <taxon>Dikarya</taxon>
        <taxon>Ascomycota</taxon>
        <taxon>Pezizomycotina</taxon>
        <taxon>Sordariomycetes</taxon>
        <taxon>Hypocreomycetidae</taxon>
        <taxon>Hypocreales</taxon>
        <taxon>Nectriaceae</taxon>
        <taxon>Fusarium</taxon>
        <taxon>Fusarium solani species complex</taxon>
    </lineage>
</organism>
<sequence>MHFNAVAGLALSLVGSASALAAPKLPASGLCPSGQYWDTGKGCTALPAPQRCSTDQYYDSIRGCVRGQPPSGPPGLLCTIVKTLVKVARQDLQATSFCSSYLSIPISTKSVTVTAYTTVTTSTSTITSGVTTTTDSTQTITDSTTTTTLTETKTTTTKTTTTSTISGVKTETITACVSPVAPLKKRNDDPDERARRIALDKQNHIEDVKDLKESNIIERRGIEERGIAKPGAFANYVDPAAVSYACNCFDIQPYTTTSVTTLRTKTITASTTVPSTEKVTATEKVTSTSTSTVTEPATVYSETVTERSTTYTSTQTILTPAFSILAMGGWNNGRPFRDMGDGSVGDDSFSGTTLNFNLAIDGKLKVNNGVKAGSKAQTDPNVGGSSSYVWFGRQGANLQDVTCSVTQRPDGSCPLTCQGSRGSTNFDCGVYWRLGGTGDVGSCSVFTPYAVGS</sequence>
<protein>
    <submittedName>
        <fullName evidence="2">Uncharacterized protein</fullName>
    </submittedName>
</protein>
<gene>
    <name evidence="2" type="ORF">N0V84_009935</name>
</gene>
<dbReference type="AlphaFoldDB" id="A0A9W8W5E0"/>
<feature type="signal peptide" evidence="1">
    <location>
        <begin position="1"/>
        <end position="19"/>
    </location>
</feature>
<accession>A0A9W8W5E0</accession>
<keyword evidence="3" id="KW-1185">Reference proteome</keyword>
<comment type="caution">
    <text evidence="2">The sequence shown here is derived from an EMBL/GenBank/DDBJ whole genome shotgun (WGS) entry which is preliminary data.</text>
</comment>
<proteinExistence type="predicted"/>
<dbReference type="Proteomes" id="UP001140502">
    <property type="component" value="Unassembled WGS sequence"/>
</dbReference>
<keyword evidence="1" id="KW-0732">Signal</keyword>